<dbReference type="Proteomes" id="UP000182835">
    <property type="component" value="Unassembled WGS sequence"/>
</dbReference>
<comment type="caution">
    <text evidence="3">The sequence shown here is derived from an EMBL/GenBank/DDBJ whole genome shotgun (WGS) entry which is preliminary data.</text>
</comment>
<dbReference type="Pfam" id="PF07355">
    <property type="entry name" value="GRDB"/>
    <property type="match status" value="1"/>
</dbReference>
<dbReference type="NCBIfam" id="TIGR01918">
    <property type="entry name" value="various_sel_PB"/>
    <property type="match status" value="1"/>
</dbReference>
<organism evidence="3 4">
    <name type="scientific">Enterococcus canintestini</name>
    <dbReference type="NCBI Taxonomy" id="317010"/>
    <lineage>
        <taxon>Bacteria</taxon>
        <taxon>Bacillati</taxon>
        <taxon>Bacillota</taxon>
        <taxon>Bacilli</taxon>
        <taxon>Lactobacillales</taxon>
        <taxon>Enterococcaceae</taxon>
        <taxon>Enterococcus</taxon>
    </lineage>
</organism>
<gene>
    <name evidence="3" type="ORF">RU96_GL001737</name>
</gene>
<proteinExistence type="predicted"/>
<reference evidence="3 4" key="1">
    <citation type="submission" date="2014-12" db="EMBL/GenBank/DDBJ databases">
        <title>Draft genome sequences of 29 type strains of Enterococci.</title>
        <authorList>
            <person name="Zhong Z."/>
            <person name="Sun Z."/>
            <person name="Liu W."/>
            <person name="Zhang W."/>
            <person name="Zhang H."/>
        </authorList>
    </citation>
    <scope>NUCLEOTIDE SEQUENCE [LARGE SCALE GENOMIC DNA]</scope>
    <source>
        <strain evidence="3 4">DSM 21207</strain>
    </source>
</reference>
<dbReference type="GO" id="GO:0050485">
    <property type="term" value="F:oxidoreductase activity, acting on X-H and Y-H to form an X-Y bond, with a disulfide as acceptor"/>
    <property type="evidence" value="ECO:0007669"/>
    <property type="project" value="InterPro"/>
</dbReference>
<dbReference type="AlphaFoldDB" id="A0A1L8R223"/>
<keyword evidence="2" id="KW-0560">Oxidoreductase</keyword>
<keyword evidence="1" id="KW-0712">Selenocysteine</keyword>
<sequence length="174" mass="18828">MNEMKKIILILNHVQAGMGSDENAQLAPSGKKTALGPGQTLNPLFKEHDAQIIATLFCGDQYYEGHQAEVQKKFIGFAKKFEADAVLCGPAMHYPYFGEMAASLTEALNKAGIPAAAAMSEENPAVEKYEKKVAIIKMPKKGGIGLNDSFKNMAAYVSALAHDEDVSNMQAMLF</sequence>
<dbReference type="EMBL" id="JXKG01000033">
    <property type="protein sequence ID" value="OJG13810.1"/>
    <property type="molecule type" value="Genomic_DNA"/>
</dbReference>
<dbReference type="InterPro" id="IPR010187">
    <property type="entry name" value="Various_sel_PB"/>
</dbReference>
<evidence type="ECO:0000313" key="3">
    <source>
        <dbReference type="EMBL" id="OJG13810.1"/>
    </source>
</evidence>
<accession>A0A1L8R223</accession>
<dbReference type="InterPro" id="IPR048083">
    <property type="entry name" value="GrdB-like"/>
</dbReference>
<dbReference type="NCBIfam" id="NF041545">
    <property type="entry name" value="GrdB_like_no_Se"/>
    <property type="match status" value="1"/>
</dbReference>
<evidence type="ECO:0000256" key="2">
    <source>
        <dbReference type="ARBA" id="ARBA00023002"/>
    </source>
</evidence>
<protein>
    <submittedName>
        <fullName evidence="3">Glycine/betaine/sarcosine/D-proline reductase family selenoprotein B</fullName>
    </submittedName>
</protein>
<evidence type="ECO:0000256" key="1">
    <source>
        <dbReference type="ARBA" id="ARBA00022933"/>
    </source>
</evidence>
<dbReference type="STRING" id="317010.RU96_GL001737"/>
<name>A0A1L8R223_9ENTE</name>
<evidence type="ECO:0000313" key="4">
    <source>
        <dbReference type="Proteomes" id="UP000182835"/>
    </source>
</evidence>